<dbReference type="Proteomes" id="UP000322225">
    <property type="component" value="Chromosome 5"/>
</dbReference>
<evidence type="ECO:0000256" key="2">
    <source>
        <dbReference type="ARBA" id="ARBA00022603"/>
    </source>
</evidence>
<dbReference type="GO" id="GO:0008168">
    <property type="term" value="F:methyltransferase activity"/>
    <property type="evidence" value="ECO:0007669"/>
    <property type="project" value="UniProtKB-KW"/>
</dbReference>
<evidence type="ECO:0000256" key="3">
    <source>
        <dbReference type="ARBA" id="ARBA00022679"/>
    </source>
</evidence>
<keyword evidence="3" id="KW-0808">Transferase</keyword>
<dbReference type="InterPro" id="IPR029063">
    <property type="entry name" value="SAM-dependent_MTases_sf"/>
</dbReference>
<gene>
    <name evidence="5" type="ORF">CI109_102744</name>
</gene>
<dbReference type="EMBL" id="CP144055">
    <property type="protein sequence ID" value="WWD18294.1"/>
    <property type="molecule type" value="Genomic_DNA"/>
</dbReference>
<evidence type="ECO:0000256" key="4">
    <source>
        <dbReference type="SAM" id="MobiDB-lite"/>
    </source>
</evidence>
<proteinExistence type="inferred from homology"/>
<feature type="region of interest" description="Disordered" evidence="4">
    <location>
        <begin position="172"/>
        <end position="194"/>
    </location>
</feature>
<dbReference type="RefSeq" id="XP_031859658.1">
    <property type="nucleotide sequence ID" value="XM_032006077.1"/>
</dbReference>
<dbReference type="PANTHER" id="PTHR12176:SF84">
    <property type="entry name" value="METHYLTRANSFERASE DOMAIN-CONTAINING PROTEIN"/>
    <property type="match status" value="1"/>
</dbReference>
<dbReference type="PANTHER" id="PTHR12176">
    <property type="entry name" value="SAM-DEPENDENT METHYLTRANSFERASE SUPERFAMILY PROTEIN"/>
    <property type="match status" value="1"/>
</dbReference>
<dbReference type="GeneID" id="43590230"/>
<dbReference type="InterPro" id="IPR051419">
    <property type="entry name" value="Lys/N-term_MeTrsfase_sf"/>
</dbReference>
<keyword evidence="2" id="KW-0489">Methyltransferase</keyword>
<organism evidence="5 6">
    <name type="scientific">Kwoniella shandongensis</name>
    <dbReference type="NCBI Taxonomy" id="1734106"/>
    <lineage>
        <taxon>Eukaryota</taxon>
        <taxon>Fungi</taxon>
        <taxon>Dikarya</taxon>
        <taxon>Basidiomycota</taxon>
        <taxon>Agaricomycotina</taxon>
        <taxon>Tremellomycetes</taxon>
        <taxon>Tremellales</taxon>
        <taxon>Cryptococcaceae</taxon>
        <taxon>Kwoniella</taxon>
    </lineage>
</organism>
<evidence type="ECO:0000313" key="6">
    <source>
        <dbReference type="Proteomes" id="UP000322225"/>
    </source>
</evidence>
<sequence length="323" mass="35130">MAPPTDFSSAQYWSSRFESETSFEWLVPTSTLIPIIDQCLESVKSCLRNDKGGVSVGDGGRPVEQGSQEEGAEQDINILHLGCGTSSLSSLLYEYLTERQGRSTPSDDKETQLAKASSPGGRYRIHDTDYVTPPTLPPPPIQFHLIDLLDSSSLSAAATLISSTPGIKLSSTDPINADSGGEAISPSEIETGDDTPFNLIIDKSTSDAISCSSPLPILSHDPKAPTDPVHRLVYNLSRVVPKGGRWLSVSYSDSRYDFLPSSLEQTKTDMGQKGECQLGWRVVKKEMVATTYIPGGRRVGSGKEERIVYEPETGVWAYILERI</sequence>
<dbReference type="KEGG" id="ksn:43590230"/>
<feature type="region of interest" description="Disordered" evidence="4">
    <location>
        <begin position="99"/>
        <end position="125"/>
    </location>
</feature>
<dbReference type="GO" id="GO:0032259">
    <property type="term" value="P:methylation"/>
    <property type="evidence" value="ECO:0007669"/>
    <property type="project" value="UniProtKB-KW"/>
</dbReference>
<evidence type="ECO:0000313" key="5">
    <source>
        <dbReference type="EMBL" id="WWD18294.1"/>
    </source>
</evidence>
<feature type="compositionally biased region" description="Basic and acidic residues" evidence="4">
    <location>
        <begin position="99"/>
        <end position="112"/>
    </location>
</feature>
<comment type="similarity">
    <text evidence="1">Belongs to the methyltransferase superfamily.</text>
</comment>
<dbReference type="Gene3D" id="3.40.50.150">
    <property type="entry name" value="Vaccinia Virus protein VP39"/>
    <property type="match status" value="1"/>
</dbReference>
<dbReference type="AlphaFoldDB" id="A0A5M6BX43"/>
<name>A0A5M6BX43_9TREE</name>
<accession>A0A5M6BX43</accession>
<evidence type="ECO:0000256" key="1">
    <source>
        <dbReference type="ARBA" id="ARBA00008361"/>
    </source>
</evidence>
<dbReference type="OrthoDB" id="411785at2759"/>
<feature type="region of interest" description="Disordered" evidence="4">
    <location>
        <begin position="51"/>
        <end position="70"/>
    </location>
</feature>
<protein>
    <submittedName>
        <fullName evidence="5">Uncharacterized protein</fullName>
    </submittedName>
</protein>
<keyword evidence="6" id="KW-1185">Reference proteome</keyword>
<reference evidence="5" key="2">
    <citation type="submission" date="2024-01" db="EMBL/GenBank/DDBJ databases">
        <title>Comparative genomics of Cryptococcus and Kwoniella reveals pathogenesis evolution and contrasting modes of karyotype evolution via chromosome fusion or intercentromeric recombination.</title>
        <authorList>
            <person name="Coelho M.A."/>
            <person name="David-Palma M."/>
            <person name="Shea T."/>
            <person name="Bowers K."/>
            <person name="McGinley-Smith S."/>
            <person name="Mohammad A.W."/>
            <person name="Gnirke A."/>
            <person name="Yurkov A.M."/>
            <person name="Nowrousian M."/>
            <person name="Sun S."/>
            <person name="Cuomo C.A."/>
            <person name="Heitman J."/>
        </authorList>
    </citation>
    <scope>NUCLEOTIDE SEQUENCE</scope>
    <source>
        <strain evidence="5">CBS 12478</strain>
    </source>
</reference>
<reference evidence="5" key="1">
    <citation type="submission" date="2017-08" db="EMBL/GenBank/DDBJ databases">
        <authorList>
            <person name="Cuomo C."/>
            <person name="Billmyre B."/>
            <person name="Heitman J."/>
        </authorList>
    </citation>
    <scope>NUCLEOTIDE SEQUENCE</scope>
    <source>
        <strain evidence="5">CBS 12478</strain>
    </source>
</reference>